<dbReference type="Proteomes" id="UP000316083">
    <property type="component" value="Unassembled WGS sequence"/>
</dbReference>
<gene>
    <name evidence="2" type="ORF">FBZ82_107184</name>
</gene>
<evidence type="ECO:0000256" key="1">
    <source>
        <dbReference type="SAM" id="Phobius"/>
    </source>
</evidence>
<dbReference type="Gene3D" id="3.40.50.300">
    <property type="entry name" value="P-loop containing nucleotide triphosphate hydrolases"/>
    <property type="match status" value="1"/>
</dbReference>
<accession>A0A560B3K0</accession>
<evidence type="ECO:0000313" key="2">
    <source>
        <dbReference type="EMBL" id="TWA67210.1"/>
    </source>
</evidence>
<comment type="caution">
    <text evidence="2">The sequence shown here is derived from an EMBL/GenBank/DDBJ whole genome shotgun (WGS) entry which is preliminary data.</text>
</comment>
<dbReference type="NCBIfam" id="NF033889">
    <property type="entry name" value="termin_lrg_T7"/>
    <property type="match status" value="1"/>
</dbReference>
<name>A0A560B3K0_AZOBR</name>
<evidence type="ECO:0000313" key="3">
    <source>
        <dbReference type="Proteomes" id="UP000316083"/>
    </source>
</evidence>
<organism evidence="2 3">
    <name type="scientific">Azospirillum brasilense</name>
    <dbReference type="NCBI Taxonomy" id="192"/>
    <lineage>
        <taxon>Bacteria</taxon>
        <taxon>Pseudomonadati</taxon>
        <taxon>Pseudomonadota</taxon>
        <taxon>Alphaproteobacteria</taxon>
        <taxon>Rhodospirillales</taxon>
        <taxon>Azospirillaceae</taxon>
        <taxon>Azospirillum</taxon>
    </lineage>
</organism>
<dbReference type="InterPro" id="IPR027417">
    <property type="entry name" value="P-loop_NTPase"/>
</dbReference>
<feature type="transmembrane region" description="Helical" evidence="1">
    <location>
        <begin position="40"/>
        <end position="59"/>
    </location>
</feature>
<protein>
    <recommendedName>
        <fullName evidence="4">Terminase large subunit gp17-like C-terminal domain-containing protein</fullName>
    </recommendedName>
</protein>
<proteinExistence type="predicted"/>
<keyword evidence="1" id="KW-1133">Transmembrane helix</keyword>
<evidence type="ECO:0008006" key="4">
    <source>
        <dbReference type="Google" id="ProtNLM"/>
    </source>
</evidence>
<sequence length="533" mass="59165">MEAETRKKGFFAFVQDWNRQTDLTTPRHHLQIAAWLERQAVGAGLIGVGSAGIGSFGLGPRLLLMAFRGAGKSSIVGLFAAWMLYQDPNRRLLVLAADLTLAKKMVRNVKRIIERHPDTRGLKPPAKERDQWAADQFTVVRAQELRDPSMVAAGVGGNITGSRADVVICDDVEVPRTCGSPGKRADLRERLAEIDYLLVPGGVQLYVGTPHSYYSIYAEEPRTEAGETRPFLDGFARLVLPVYTDGPDGRRRYAWPQRFGEAHVNRIRKATGPNKFTSQMLLQPVNEAEGFLDPDRLGRYDGELDYRESAGRAVLTLNGLRMASASCWWDPAFARPAAEGGRPGDSSVVAAVFGGTDGRFYLHRVLYLSVDPGDPDTEAEQQCLQVARFLERHHLPAVHVEINGIGRFLPGLLRKALRTEKVGAAVVEEASRRAKALRIREAFDALLADRRLLAHATVWETPFIREMREWSPDGRYTGRDDGLDAVAGALSCEPFRFDRQPAPGRKPDWRAATAPTPVEGWPVKDWPVEDWGV</sequence>
<keyword evidence="1" id="KW-0472">Membrane</keyword>
<dbReference type="InterPro" id="IPR047987">
    <property type="entry name" value="Gp19-like_virus"/>
</dbReference>
<dbReference type="EMBL" id="VITF01000007">
    <property type="protein sequence ID" value="TWA67210.1"/>
    <property type="molecule type" value="Genomic_DNA"/>
</dbReference>
<keyword evidence="1" id="KW-0812">Transmembrane</keyword>
<reference evidence="2 3" key="1">
    <citation type="submission" date="2019-06" db="EMBL/GenBank/DDBJ databases">
        <title>Genomic Encyclopedia of Type Strains, Phase IV (KMG-V): Genome sequencing to study the core and pangenomes of soil and plant-associated prokaryotes.</title>
        <authorList>
            <person name="Whitman W."/>
        </authorList>
    </citation>
    <scope>NUCLEOTIDE SEQUENCE [LARGE SCALE GENOMIC DNA]</scope>
    <source>
        <strain evidence="2 3">BR 11796</strain>
    </source>
</reference>
<dbReference type="AlphaFoldDB" id="A0A560B3K0"/>
<dbReference type="RefSeq" id="WP_145677417.1">
    <property type="nucleotide sequence ID" value="NZ_VITF01000007.1"/>
</dbReference>